<dbReference type="InterPro" id="IPR045670">
    <property type="entry name" value="DUF5916"/>
</dbReference>
<accession>A0A0S7WED2</accession>
<sequence>MSFLILLILATTTDRAVEATFIHTPPTVDGIIEEVWQRADSAYDFVQIEPYERQSPTEKTVVYVLQDHDNLYFAFRCWAHTHPPTACLTADEDHVSIGVDPFGSKTTAYFFRVFASGIIHDGWILDDGRTYDDSWDGVWHRGVRVYDDHFDVEIKIPYKSIRYRRGLKEWGLQFMRYSACNRETNLWTDVSELESELVSKWGTLTAVKPQSRGYYFELFPEGFLRYDKNREEKERLKPRVSLNFKWDLTSEITLNATAYPDFAHIESDPFTLNLSRYPTYLSERRPFFLEGMEIFRMSDFGEERGFFSPLNIFYSRRIGKSVDGEAIPIVGGMKLTNKSEDWSTGVLAAYTGEYRGDNDSVYESKRAFGVVRTRHSIFENSDAGILLSGTVADRDQYSYAAGLDGVYRSGVNQLILQAAFSENDGKRGWAASSGYSGIIGNFLTMCSIETIQDSFDVTDIGFVPWAGRRKYTVISGPLKTYEKGFLRTLYVAPGIVGIREPGEQDWSTLAYLIINPEFRNQWGFSCEVNAGPAHEADTNYFHRNVSLSAWATIASQFFNFGTNYGYSYNYRREFLAHQAGSWFRAGFSPIQYVSLSLRSNLWIELDMALTTTATPRVDCRINADMSIALFNEFVVETPGTNFEKSQSLSNRIGFLFSWNFSPKSWFYFALNDFRIRDDDSMSLENRIGALKVKYLIYF</sequence>
<gene>
    <name evidence="2" type="ORF">AMJ40_07390</name>
</gene>
<proteinExistence type="predicted"/>
<evidence type="ECO:0000313" key="2">
    <source>
        <dbReference type="EMBL" id="KPJ48503.1"/>
    </source>
</evidence>
<dbReference type="EMBL" id="LIZT01000114">
    <property type="protein sequence ID" value="KPJ48503.1"/>
    <property type="molecule type" value="Genomic_DNA"/>
</dbReference>
<protein>
    <recommendedName>
        <fullName evidence="1">DUF5916 domain-containing protein</fullName>
    </recommendedName>
</protein>
<evidence type="ECO:0000313" key="3">
    <source>
        <dbReference type="Proteomes" id="UP000051124"/>
    </source>
</evidence>
<reference evidence="2 3" key="1">
    <citation type="journal article" date="2015" name="Microbiome">
        <title>Genomic resolution of linkages in carbon, nitrogen, and sulfur cycling among widespread estuary sediment bacteria.</title>
        <authorList>
            <person name="Baker B.J."/>
            <person name="Lazar C.S."/>
            <person name="Teske A.P."/>
            <person name="Dick G.J."/>
        </authorList>
    </citation>
    <scope>NUCLEOTIDE SEQUENCE [LARGE SCALE GENOMIC DNA]</scope>
    <source>
        <strain evidence="2">DG_26</strain>
    </source>
</reference>
<name>A0A0S7WED2_UNCT6</name>
<dbReference type="Pfam" id="PF19313">
    <property type="entry name" value="DUF5916"/>
    <property type="match status" value="1"/>
</dbReference>
<organism evidence="2 3">
    <name type="scientific">candidate division TA06 bacterium DG_26</name>
    <dbReference type="NCBI Taxonomy" id="1703771"/>
    <lineage>
        <taxon>Bacteria</taxon>
        <taxon>Bacteria division TA06</taxon>
    </lineage>
</organism>
<comment type="caution">
    <text evidence="2">The sequence shown here is derived from an EMBL/GenBank/DDBJ whole genome shotgun (WGS) entry which is preliminary data.</text>
</comment>
<dbReference type="Proteomes" id="UP000051124">
    <property type="component" value="Unassembled WGS sequence"/>
</dbReference>
<dbReference type="AlphaFoldDB" id="A0A0S7WED2"/>
<dbReference type="CDD" id="cd09618">
    <property type="entry name" value="CBM9_like_2"/>
    <property type="match status" value="1"/>
</dbReference>
<dbReference type="SUPFAM" id="SSF49344">
    <property type="entry name" value="CBD9-like"/>
    <property type="match status" value="1"/>
</dbReference>
<feature type="domain" description="DUF5916" evidence="1">
    <location>
        <begin position="229"/>
        <end position="324"/>
    </location>
</feature>
<evidence type="ECO:0000259" key="1">
    <source>
        <dbReference type="Pfam" id="PF19313"/>
    </source>
</evidence>
<dbReference type="Gene3D" id="2.60.40.1190">
    <property type="match status" value="1"/>
</dbReference>